<dbReference type="PANTHER" id="PTHR13035">
    <property type="entry name" value="PROTEIN N-TERMINAL GLUTAMINE AMIDOHYDROLASE"/>
    <property type="match status" value="1"/>
</dbReference>
<evidence type="ECO:0000313" key="11">
    <source>
        <dbReference type="Proteomes" id="UP000646827"/>
    </source>
</evidence>
<sequence length="181" mass="21373">MIAKQNQDNLEHCTVVFISNPNKAIPIWRQKNGSQPDTPVVWDYHVILYYHDYDKKEFYIYDFDTELSFPCNANEYIMEALHPELQLNKQFKRYFRMVPGSVYLKEFASDRSHMLKEDGEYMKPPPNYPAITTSNNETMNLFNYMNMTENIISPKKYGVVINEEQFFTTVISNVQINVANN</sequence>
<evidence type="ECO:0000259" key="9">
    <source>
        <dbReference type="Pfam" id="PF09764"/>
    </source>
</evidence>
<gene>
    <name evidence="10" type="ORF">INT45_012648</name>
</gene>
<evidence type="ECO:0000256" key="3">
    <source>
        <dbReference type="ARBA" id="ARBA00012718"/>
    </source>
</evidence>
<dbReference type="AlphaFoldDB" id="A0A8H7S446"/>
<comment type="function">
    <text evidence="8">Mediates the side-chain deamidation of N-terminal glutamine residues to glutamate, an important step in N-end rule pathway of protein degradation. Conversion of the resulting N-terminal glutamine to glutamate renders the protein susceptible to arginylation, polyubiquitination and degradation as specified by the N-end rule. Does not act on substrates with internal or C-terminal glutamine and does not act on non-glutamine residues in any position.</text>
</comment>
<proteinExistence type="inferred from homology"/>
<dbReference type="InterPro" id="IPR039733">
    <property type="entry name" value="NTAQ1"/>
</dbReference>
<keyword evidence="11" id="KW-1185">Reference proteome</keyword>
<evidence type="ECO:0000256" key="4">
    <source>
        <dbReference type="ARBA" id="ARBA00021247"/>
    </source>
</evidence>
<comment type="catalytic activity">
    <reaction evidence="7 8">
        <text>N-terminal L-glutaminyl-[protein] + H2O = N-terminal L-glutamyl-[protein] + NH4(+)</text>
        <dbReference type="Rhea" id="RHEA:50680"/>
        <dbReference type="Rhea" id="RHEA-COMP:12668"/>
        <dbReference type="Rhea" id="RHEA-COMP:12777"/>
        <dbReference type="ChEBI" id="CHEBI:15377"/>
        <dbReference type="ChEBI" id="CHEBI:28938"/>
        <dbReference type="ChEBI" id="CHEBI:64721"/>
        <dbReference type="ChEBI" id="CHEBI:64722"/>
        <dbReference type="EC" id="3.5.1.122"/>
    </reaction>
</comment>
<feature type="domain" description="Protein N-terminal glutamine amidohydrolase alpha beta roll" evidence="9">
    <location>
        <begin position="3"/>
        <end position="168"/>
    </location>
</feature>
<evidence type="ECO:0000313" key="10">
    <source>
        <dbReference type="EMBL" id="KAG2221397.1"/>
    </source>
</evidence>
<protein>
    <recommendedName>
        <fullName evidence="4 8">Protein N-terminal glutamine amidohydrolase</fullName>
        <ecNumber evidence="3 8">3.5.1.122</ecNumber>
    </recommendedName>
    <alternativeName>
        <fullName evidence="6 8">Protein NH2-terminal glutamine deamidase</fullName>
    </alternativeName>
</protein>
<evidence type="ECO:0000256" key="5">
    <source>
        <dbReference type="ARBA" id="ARBA00022801"/>
    </source>
</evidence>
<evidence type="ECO:0000256" key="8">
    <source>
        <dbReference type="RuleBase" id="RU367082"/>
    </source>
</evidence>
<reference evidence="10 11" key="1">
    <citation type="submission" date="2020-12" db="EMBL/GenBank/DDBJ databases">
        <title>Metabolic potential, ecology and presence of endohyphal bacteria is reflected in genomic diversity of Mucoromycotina.</title>
        <authorList>
            <person name="Muszewska A."/>
            <person name="Okrasinska A."/>
            <person name="Steczkiewicz K."/>
            <person name="Drgas O."/>
            <person name="Orlowska M."/>
            <person name="Perlinska-Lenart U."/>
            <person name="Aleksandrzak-Piekarczyk T."/>
            <person name="Szatraj K."/>
            <person name="Zielenkiewicz U."/>
            <person name="Pilsyk S."/>
            <person name="Malc E."/>
            <person name="Mieczkowski P."/>
            <person name="Kruszewska J.S."/>
            <person name="Biernat P."/>
            <person name="Pawlowska J."/>
        </authorList>
    </citation>
    <scope>NUCLEOTIDE SEQUENCE [LARGE SCALE GENOMIC DNA]</scope>
    <source>
        <strain evidence="10 11">CBS 142.35</strain>
    </source>
</reference>
<dbReference type="InterPro" id="IPR023128">
    <property type="entry name" value="Prot_N_Gln_amidohydro_ab_roll"/>
</dbReference>
<dbReference type="PANTHER" id="PTHR13035:SF0">
    <property type="entry name" value="PROTEIN N-TERMINAL GLUTAMINE AMIDOHYDROLASE"/>
    <property type="match status" value="1"/>
</dbReference>
<dbReference type="GO" id="GO:0070773">
    <property type="term" value="F:protein-N-terminal glutamine amidohydrolase activity"/>
    <property type="evidence" value="ECO:0007669"/>
    <property type="project" value="UniProtKB-UniRule"/>
</dbReference>
<comment type="subunit">
    <text evidence="2 8">Monomer.</text>
</comment>
<evidence type="ECO:0000256" key="6">
    <source>
        <dbReference type="ARBA" id="ARBA00029677"/>
    </source>
</evidence>
<evidence type="ECO:0000256" key="2">
    <source>
        <dbReference type="ARBA" id="ARBA00011245"/>
    </source>
</evidence>
<evidence type="ECO:0000256" key="7">
    <source>
        <dbReference type="ARBA" id="ARBA00048768"/>
    </source>
</evidence>
<dbReference type="OrthoDB" id="191192at2759"/>
<dbReference type="GO" id="GO:0008418">
    <property type="term" value="F:protein-N-terminal asparagine amidohydrolase activity"/>
    <property type="evidence" value="ECO:0007669"/>
    <property type="project" value="UniProtKB-UniRule"/>
</dbReference>
<accession>A0A8H7S446</accession>
<dbReference type="InterPro" id="IPR037132">
    <property type="entry name" value="N_Gln_amidohydro_ab_roll_sf"/>
</dbReference>
<name>A0A8H7S446_9FUNG</name>
<dbReference type="Gene3D" id="3.10.620.10">
    <property type="entry name" value="Protein N-terminal glutamine amidohydrolase, alpha beta roll"/>
    <property type="match status" value="1"/>
</dbReference>
<comment type="similarity">
    <text evidence="1 8">Belongs to the NTAQ1 family.</text>
</comment>
<comment type="caution">
    <text evidence="10">The sequence shown here is derived from an EMBL/GenBank/DDBJ whole genome shotgun (WGS) entry which is preliminary data.</text>
</comment>
<dbReference type="GO" id="GO:0005634">
    <property type="term" value="C:nucleus"/>
    <property type="evidence" value="ECO:0007669"/>
    <property type="project" value="TreeGrafter"/>
</dbReference>
<keyword evidence="5 8" id="KW-0378">Hydrolase</keyword>
<organism evidence="10 11">
    <name type="scientific">Circinella minor</name>
    <dbReference type="NCBI Taxonomy" id="1195481"/>
    <lineage>
        <taxon>Eukaryota</taxon>
        <taxon>Fungi</taxon>
        <taxon>Fungi incertae sedis</taxon>
        <taxon>Mucoromycota</taxon>
        <taxon>Mucoromycotina</taxon>
        <taxon>Mucoromycetes</taxon>
        <taxon>Mucorales</taxon>
        <taxon>Lichtheimiaceae</taxon>
        <taxon>Circinella</taxon>
    </lineage>
</organism>
<dbReference type="EMBL" id="JAEPRB010000110">
    <property type="protein sequence ID" value="KAG2221397.1"/>
    <property type="molecule type" value="Genomic_DNA"/>
</dbReference>
<dbReference type="EC" id="3.5.1.122" evidence="3 8"/>
<dbReference type="Pfam" id="PF09764">
    <property type="entry name" value="Nt_Gln_amidase"/>
    <property type="match status" value="1"/>
</dbReference>
<dbReference type="GO" id="GO:0005829">
    <property type="term" value="C:cytosol"/>
    <property type="evidence" value="ECO:0007669"/>
    <property type="project" value="TreeGrafter"/>
</dbReference>
<dbReference type="Proteomes" id="UP000646827">
    <property type="component" value="Unassembled WGS sequence"/>
</dbReference>
<evidence type="ECO:0000256" key="1">
    <source>
        <dbReference type="ARBA" id="ARBA00008985"/>
    </source>
</evidence>